<dbReference type="STRING" id="74649.A0A2P6S902"/>
<reference evidence="2 3" key="1">
    <citation type="journal article" date="2018" name="Nat. Genet.">
        <title>The Rosa genome provides new insights in the design of modern roses.</title>
        <authorList>
            <person name="Bendahmane M."/>
        </authorList>
    </citation>
    <scope>NUCLEOTIDE SEQUENCE [LARGE SCALE GENOMIC DNA]</scope>
    <source>
        <strain evidence="3">cv. Old Blush</strain>
    </source>
</reference>
<dbReference type="Pfam" id="PF13966">
    <property type="entry name" value="zf-RVT"/>
    <property type="match status" value="1"/>
</dbReference>
<comment type="caution">
    <text evidence="2">The sequence shown here is derived from an EMBL/GenBank/DDBJ whole genome shotgun (WGS) entry which is preliminary data.</text>
</comment>
<evidence type="ECO:0000313" key="2">
    <source>
        <dbReference type="EMBL" id="PRQ55177.1"/>
    </source>
</evidence>
<keyword evidence="3" id="KW-1185">Reference proteome</keyword>
<accession>A0A2P6S902</accession>
<dbReference type="Gramene" id="PRQ55177">
    <property type="protein sequence ID" value="PRQ55177"/>
    <property type="gene ID" value="RchiOBHm_Chr1g0321741"/>
</dbReference>
<dbReference type="InterPro" id="IPR026960">
    <property type="entry name" value="RVT-Znf"/>
</dbReference>
<dbReference type="EMBL" id="PDCK01000039">
    <property type="protein sequence ID" value="PRQ55177.1"/>
    <property type="molecule type" value="Genomic_DNA"/>
</dbReference>
<evidence type="ECO:0000259" key="1">
    <source>
        <dbReference type="Pfam" id="PF13966"/>
    </source>
</evidence>
<keyword evidence="2" id="KW-0695">RNA-directed DNA polymerase</keyword>
<evidence type="ECO:0000313" key="3">
    <source>
        <dbReference type="Proteomes" id="UP000238479"/>
    </source>
</evidence>
<proteinExistence type="predicted"/>
<gene>
    <name evidence="2" type="ORF">RchiOBHm_Chr1g0321741</name>
</gene>
<protein>
    <submittedName>
        <fullName evidence="2">Putative reverse transcriptase zinc-binding domain-containing protein</fullName>
    </submittedName>
</protein>
<name>A0A2P6S902_ROSCH</name>
<feature type="domain" description="Reverse transcriptase zinc-binding" evidence="1">
    <location>
        <begin position="7"/>
        <end position="74"/>
    </location>
</feature>
<sequence>MVSLVITLWKFIWNLQLPPKLKTFTWIVCHDKILTNVQRAKRNLTNENSCPLCHQAPETLAPLFRDCPAVQVIWNSFNIPSCVDNTSQLNWNGWLMAYLLCKVSFSYKLQWNSMFVFICWYNWKWRN</sequence>
<keyword evidence="2" id="KW-0808">Transferase</keyword>
<keyword evidence="2" id="KW-0548">Nucleotidyltransferase</keyword>
<dbReference type="Proteomes" id="UP000238479">
    <property type="component" value="Chromosome 1"/>
</dbReference>
<dbReference type="AlphaFoldDB" id="A0A2P6S902"/>
<dbReference type="GO" id="GO:0003964">
    <property type="term" value="F:RNA-directed DNA polymerase activity"/>
    <property type="evidence" value="ECO:0007669"/>
    <property type="project" value="UniProtKB-KW"/>
</dbReference>
<organism evidence="2 3">
    <name type="scientific">Rosa chinensis</name>
    <name type="common">China rose</name>
    <dbReference type="NCBI Taxonomy" id="74649"/>
    <lineage>
        <taxon>Eukaryota</taxon>
        <taxon>Viridiplantae</taxon>
        <taxon>Streptophyta</taxon>
        <taxon>Embryophyta</taxon>
        <taxon>Tracheophyta</taxon>
        <taxon>Spermatophyta</taxon>
        <taxon>Magnoliopsida</taxon>
        <taxon>eudicotyledons</taxon>
        <taxon>Gunneridae</taxon>
        <taxon>Pentapetalae</taxon>
        <taxon>rosids</taxon>
        <taxon>fabids</taxon>
        <taxon>Rosales</taxon>
        <taxon>Rosaceae</taxon>
        <taxon>Rosoideae</taxon>
        <taxon>Rosoideae incertae sedis</taxon>
        <taxon>Rosa</taxon>
    </lineage>
</organism>
<dbReference type="OMA" id="FTWIVCH"/>